<reference evidence="1 2" key="1">
    <citation type="journal article" date="2018" name="Elife">
        <title>Functional genomics of lipid metabolism in the oleaginous yeast Rhodosporidium toruloides.</title>
        <authorList>
            <person name="Coradetti S.T."/>
            <person name="Pinel D."/>
            <person name="Geiselman G."/>
            <person name="Ito M."/>
            <person name="Mondo S."/>
            <person name="Reilly M.C."/>
            <person name="Cheng Y.F."/>
            <person name="Bauer S."/>
            <person name="Grigoriev I."/>
            <person name="Gladden J.M."/>
            <person name="Simmons B.A."/>
            <person name="Brem R."/>
            <person name="Arkin A.P."/>
            <person name="Skerker J.M."/>
        </authorList>
    </citation>
    <scope>NUCLEOTIDE SEQUENCE [LARGE SCALE GENOMIC DNA]</scope>
    <source>
        <strain evidence="1 2">NBRC 0880</strain>
    </source>
</reference>
<dbReference type="EMBL" id="LCTV02000020">
    <property type="protein sequence ID" value="PRQ69743.1"/>
    <property type="molecule type" value="Genomic_DNA"/>
</dbReference>
<protein>
    <submittedName>
        <fullName evidence="1">Uncharacterized protein</fullName>
    </submittedName>
</protein>
<organism evidence="1 2">
    <name type="scientific">Rhodotorula toruloides</name>
    <name type="common">Yeast</name>
    <name type="synonym">Rhodosporidium toruloides</name>
    <dbReference type="NCBI Taxonomy" id="5286"/>
    <lineage>
        <taxon>Eukaryota</taxon>
        <taxon>Fungi</taxon>
        <taxon>Dikarya</taxon>
        <taxon>Basidiomycota</taxon>
        <taxon>Pucciniomycotina</taxon>
        <taxon>Microbotryomycetes</taxon>
        <taxon>Sporidiobolales</taxon>
        <taxon>Sporidiobolaceae</taxon>
        <taxon>Rhodotorula</taxon>
    </lineage>
</organism>
<proteinExistence type="predicted"/>
<feature type="non-terminal residue" evidence="1">
    <location>
        <position position="155"/>
    </location>
</feature>
<dbReference type="Proteomes" id="UP000239560">
    <property type="component" value="Unassembled WGS sequence"/>
</dbReference>
<feature type="non-terminal residue" evidence="1">
    <location>
        <position position="1"/>
    </location>
</feature>
<evidence type="ECO:0000313" key="1">
    <source>
        <dbReference type="EMBL" id="PRQ69743.1"/>
    </source>
</evidence>
<evidence type="ECO:0000313" key="2">
    <source>
        <dbReference type="Proteomes" id="UP000239560"/>
    </source>
</evidence>
<name>A0A2S9ZVH0_RHOTO</name>
<accession>A0A2S9ZVH0</accession>
<comment type="caution">
    <text evidence="1">The sequence shown here is derived from an EMBL/GenBank/DDBJ whole genome shotgun (WGS) entry which is preliminary data.</text>
</comment>
<dbReference type="AlphaFoldDB" id="A0A2S9ZVH0"/>
<gene>
    <name evidence="1" type="ORF">AAT19DRAFT_12719</name>
</gene>
<dbReference type="OrthoDB" id="2529011at2759"/>
<sequence>PPASLPTPTHVLHLTFSNSEKTIFAPIHRDIWAVKTRLFARTESTNPGCGTTLFARTESINPPLPYQTLWPILYDYIYTSSTVAVLADLLKHQVPPSPFSAEPPEVQQYQMSALVAKLERIRRLWHNAAALGVEDEALWLVMARAWGVWLAELME</sequence>